<protein>
    <submittedName>
        <fullName evidence="1">Uncharacterized protein</fullName>
    </submittedName>
</protein>
<dbReference type="EMBL" id="JANAKD010000150">
    <property type="protein sequence ID" value="KAJ3496936.1"/>
    <property type="molecule type" value="Genomic_DNA"/>
</dbReference>
<dbReference type="Proteomes" id="UP001148737">
    <property type="component" value="Unassembled WGS sequence"/>
</dbReference>
<proteinExistence type="predicted"/>
<comment type="caution">
    <text evidence="1">The sequence shown here is derived from an EMBL/GenBank/DDBJ whole genome shotgun (WGS) entry which is preliminary data.</text>
</comment>
<evidence type="ECO:0000313" key="2">
    <source>
        <dbReference type="Proteomes" id="UP001148737"/>
    </source>
</evidence>
<accession>A0ACC1R375</accession>
<keyword evidence="2" id="KW-1185">Reference proteome</keyword>
<gene>
    <name evidence="1" type="ORF">NLG97_g2283</name>
</gene>
<reference evidence="1" key="1">
    <citation type="submission" date="2022-07" db="EMBL/GenBank/DDBJ databases">
        <title>Genome Sequence of Lecanicillium saksenae.</title>
        <authorList>
            <person name="Buettner E."/>
        </authorList>
    </citation>
    <scope>NUCLEOTIDE SEQUENCE</scope>
    <source>
        <strain evidence="1">VT-O1</strain>
    </source>
</reference>
<evidence type="ECO:0000313" key="1">
    <source>
        <dbReference type="EMBL" id="KAJ3496936.1"/>
    </source>
</evidence>
<sequence length="608" mass="69573">MKSFLLFLVALIGLAVAEHWAPSLRGLDVDKDDGIVVYWMLDVDNFPDAEAPDGVAILMNNAGVAVKGATSTQATIERKTWENFRGMDVIIGVMYYWVANGAIVDQKVSSFTPAISIPRDGKPAPPQKPLPIVAPSNLRVTSFEKHHLKLEWQNNPQYPTSKYGKILVRIAMQGQDPQQFTVDGGATTYTWGPVEPNRKIVISVKGGYSYVWGYDYTSWSTVTYTSPGDVGEPIVGWHPWFPINPGKASFVPGSDITATWGEGKYLHLFAVDQAGCVRNTWWNPDTYWDPNWYCLALWTGGTPGNKVAHVWSKNYSHMHLFVTGADRLVYIMQFDKTYDPKWSPSIWTIKGQYFFNWTPITAMWDEAETELQVYAIDGSGYMHVARHHYLDFDWSDWWWQDMPKNHLFEPAGYVTAVRRGGVNWVLAIDGFGKLMYSHGTTVDNWSDWTELVPYDSKNFNYGGKVQMHWVNSFSQHEFYVIATDRDGVSWQIEWDGKPGSLRKNWTAVASGIEFQNDAIMDVYETKGTDRVHLWAMGTDARLYRRAHYQSTSWFAFDEVRWSDQVTAKSKFTPLYSQNDDPRQDHTDVYLIGKDGNVWTTWHELGYYE</sequence>
<organism evidence="1 2">
    <name type="scientific">Lecanicillium saksenae</name>
    <dbReference type="NCBI Taxonomy" id="468837"/>
    <lineage>
        <taxon>Eukaryota</taxon>
        <taxon>Fungi</taxon>
        <taxon>Dikarya</taxon>
        <taxon>Ascomycota</taxon>
        <taxon>Pezizomycotina</taxon>
        <taxon>Sordariomycetes</taxon>
        <taxon>Hypocreomycetidae</taxon>
        <taxon>Hypocreales</taxon>
        <taxon>Cordycipitaceae</taxon>
        <taxon>Lecanicillium</taxon>
    </lineage>
</organism>
<name>A0ACC1R375_9HYPO</name>